<dbReference type="Proteomes" id="UP000242616">
    <property type="component" value="Unassembled WGS sequence"/>
</dbReference>
<evidence type="ECO:0000256" key="3">
    <source>
        <dbReference type="SAM" id="Phobius"/>
    </source>
</evidence>
<dbReference type="EMBL" id="LBFC01000002">
    <property type="protein sequence ID" value="ONN28038.1"/>
    <property type="molecule type" value="Genomic_DNA"/>
</dbReference>
<organism evidence="4 5">
    <name type="scientific">Thermosipho affectus</name>
    <dbReference type="NCBI Taxonomy" id="660294"/>
    <lineage>
        <taxon>Bacteria</taxon>
        <taxon>Thermotogati</taxon>
        <taxon>Thermotogota</taxon>
        <taxon>Thermotogae</taxon>
        <taxon>Thermotogales</taxon>
        <taxon>Fervidobacteriaceae</taxon>
        <taxon>Thermosipho</taxon>
    </lineage>
</organism>
<protein>
    <recommendedName>
        <fullName evidence="6">Tetratricopeptide TPR_2 repeat protein</fullName>
    </recommendedName>
</protein>
<evidence type="ECO:0000313" key="5">
    <source>
        <dbReference type="Proteomes" id="UP000242616"/>
    </source>
</evidence>
<feature type="transmembrane region" description="Helical" evidence="3">
    <location>
        <begin position="151"/>
        <end position="171"/>
    </location>
</feature>
<gene>
    <name evidence="4" type="ORF">XJ44_00380</name>
</gene>
<dbReference type="InterPro" id="IPR019734">
    <property type="entry name" value="TPR_rpt"/>
</dbReference>
<dbReference type="RefSeq" id="WP_077197704.1">
    <property type="nucleotide sequence ID" value="NZ_LBFC01000002.1"/>
</dbReference>
<reference evidence="4 5" key="1">
    <citation type="submission" date="2015-06" db="EMBL/GenBank/DDBJ databases">
        <title>Genome sequencing of Thermotogales isolates from hydrothermal vents.</title>
        <authorList>
            <person name="Haverkamp T.H."/>
            <person name="Kublanov I.V."/>
            <person name="Nesbo C.L."/>
        </authorList>
    </citation>
    <scope>NUCLEOTIDE SEQUENCE [LARGE SCALE GENOMIC DNA]</scope>
    <source>
        <strain evidence="5">ik275mar</strain>
    </source>
</reference>
<keyword evidence="3" id="KW-1133">Transmembrane helix</keyword>
<dbReference type="PROSITE" id="PS50005">
    <property type="entry name" value="TPR"/>
    <property type="match status" value="1"/>
</dbReference>
<dbReference type="SUPFAM" id="SSF48452">
    <property type="entry name" value="TPR-like"/>
    <property type="match status" value="1"/>
</dbReference>
<feature type="repeat" description="TPR" evidence="1">
    <location>
        <begin position="317"/>
        <end position="350"/>
    </location>
</feature>
<keyword evidence="2" id="KW-0175">Coiled coil</keyword>
<dbReference type="InterPro" id="IPR011990">
    <property type="entry name" value="TPR-like_helical_dom_sf"/>
</dbReference>
<feature type="coiled-coil region" evidence="2">
    <location>
        <begin position="233"/>
        <end position="260"/>
    </location>
</feature>
<keyword evidence="3" id="KW-0812">Transmembrane</keyword>
<keyword evidence="5" id="KW-1185">Reference proteome</keyword>
<name>A0ABX3IJL5_9BACT</name>
<keyword evidence="1" id="KW-0802">TPR repeat</keyword>
<proteinExistence type="predicted"/>
<sequence length="367" mass="43503">MNDNLVRFIRKIMKEGKYQLAESIIQIVEREYPFLKFEYAVFSGDLENARKIFESLSYEEKFFYGIALKTGEIQIGDLENAVEKIYNELDKNIDYNSIKSEYPEVVQVIRLELEKAIRNNDKELIRYLKGILLNFEPNLDLELQEKKPQNINIFIMGTLIIILIFTIISLFNPTIFSLKNSLDKINSKIEVNFEKLNTKILESSNEVKNEIISSNETVSKILEEIKTLQQESSKNLILKLSEVEENLKVLENSKDKETKSVELFERLNPKNIETLRFLWLMGYEYYRQKNYLMSINILEFVIDKAVSLNVKNIYFLDDTYYYRALNYYQIGDFEKSYLLFKDFIERFPNSTYSKHAKYFIERVGGLR</sequence>
<evidence type="ECO:0000256" key="2">
    <source>
        <dbReference type="SAM" id="Coils"/>
    </source>
</evidence>
<evidence type="ECO:0000313" key="4">
    <source>
        <dbReference type="EMBL" id="ONN28038.1"/>
    </source>
</evidence>
<keyword evidence="3" id="KW-0472">Membrane</keyword>
<accession>A0ABX3IJL5</accession>
<evidence type="ECO:0000256" key="1">
    <source>
        <dbReference type="PROSITE-ProRule" id="PRU00339"/>
    </source>
</evidence>
<comment type="caution">
    <text evidence="4">The sequence shown here is derived from an EMBL/GenBank/DDBJ whole genome shotgun (WGS) entry which is preliminary data.</text>
</comment>
<dbReference type="Gene3D" id="1.25.40.10">
    <property type="entry name" value="Tetratricopeptide repeat domain"/>
    <property type="match status" value="1"/>
</dbReference>
<evidence type="ECO:0008006" key="6">
    <source>
        <dbReference type="Google" id="ProtNLM"/>
    </source>
</evidence>